<feature type="repeat" description="WD" evidence="3">
    <location>
        <begin position="488"/>
        <end position="529"/>
    </location>
</feature>
<keyword evidence="5" id="KW-0472">Membrane</keyword>
<feature type="repeat" description="WD" evidence="3">
    <location>
        <begin position="697"/>
        <end position="738"/>
    </location>
</feature>
<dbReference type="RefSeq" id="WP_213495865.1">
    <property type="nucleotide sequence ID" value="NZ_CP074694.1"/>
</dbReference>
<protein>
    <submittedName>
        <fullName evidence="7">Protein kinase</fullName>
    </submittedName>
</protein>
<evidence type="ECO:0000256" key="3">
    <source>
        <dbReference type="PROSITE-ProRule" id="PRU00221"/>
    </source>
</evidence>
<feature type="repeat" description="WD" evidence="3">
    <location>
        <begin position="1074"/>
        <end position="1115"/>
    </location>
</feature>
<dbReference type="PANTHER" id="PTHR19879">
    <property type="entry name" value="TRANSCRIPTION INITIATION FACTOR TFIID"/>
    <property type="match status" value="1"/>
</dbReference>
<dbReference type="Pfam" id="PF25173">
    <property type="entry name" value="Beta-prop_WDR3_1st"/>
    <property type="match status" value="1"/>
</dbReference>
<evidence type="ECO:0000256" key="2">
    <source>
        <dbReference type="ARBA" id="ARBA00022737"/>
    </source>
</evidence>
<feature type="repeat" description="WD" evidence="3">
    <location>
        <begin position="823"/>
        <end position="864"/>
    </location>
</feature>
<dbReference type="PROSITE" id="PS50011">
    <property type="entry name" value="PROTEIN_KINASE_DOM"/>
    <property type="match status" value="1"/>
</dbReference>
<gene>
    <name evidence="7" type="ORF">KIH39_23155</name>
</gene>
<keyword evidence="7" id="KW-0418">Kinase</keyword>
<dbReference type="CDD" id="cd14014">
    <property type="entry name" value="STKc_PknB_like"/>
    <property type="match status" value="1"/>
</dbReference>
<evidence type="ECO:0000256" key="5">
    <source>
        <dbReference type="SAM" id="Phobius"/>
    </source>
</evidence>
<dbReference type="Pfam" id="PF00069">
    <property type="entry name" value="Pkinase"/>
    <property type="match status" value="1"/>
</dbReference>
<evidence type="ECO:0000313" key="8">
    <source>
        <dbReference type="Proteomes" id="UP000676194"/>
    </source>
</evidence>
<feature type="region of interest" description="Disordered" evidence="4">
    <location>
        <begin position="195"/>
        <end position="217"/>
    </location>
</feature>
<organism evidence="7 8">
    <name type="scientific">Telmatocola sphagniphila</name>
    <dbReference type="NCBI Taxonomy" id="1123043"/>
    <lineage>
        <taxon>Bacteria</taxon>
        <taxon>Pseudomonadati</taxon>
        <taxon>Planctomycetota</taxon>
        <taxon>Planctomycetia</taxon>
        <taxon>Gemmatales</taxon>
        <taxon>Gemmataceae</taxon>
    </lineage>
</organism>
<dbReference type="InterPro" id="IPR020472">
    <property type="entry name" value="WD40_PAC1"/>
</dbReference>
<dbReference type="PROSITE" id="PS00108">
    <property type="entry name" value="PROTEIN_KINASE_ST"/>
    <property type="match status" value="1"/>
</dbReference>
<feature type="repeat" description="WD" evidence="3">
    <location>
        <begin position="446"/>
        <end position="487"/>
    </location>
</feature>
<keyword evidence="1 3" id="KW-0853">WD repeat</keyword>
<accession>A0A8E6B4F0</accession>
<dbReference type="PROSITE" id="PS50294">
    <property type="entry name" value="WD_REPEATS_REGION"/>
    <property type="match status" value="14"/>
</dbReference>
<dbReference type="Pfam" id="PF00400">
    <property type="entry name" value="WD40"/>
    <property type="match status" value="11"/>
</dbReference>
<feature type="repeat" description="WD" evidence="3">
    <location>
        <begin position="1033"/>
        <end position="1073"/>
    </location>
</feature>
<feature type="repeat" description="WD" evidence="3">
    <location>
        <begin position="614"/>
        <end position="654"/>
    </location>
</feature>
<dbReference type="AlphaFoldDB" id="A0A8E6B4F0"/>
<feature type="repeat" description="WD" evidence="3">
    <location>
        <begin position="907"/>
        <end position="948"/>
    </location>
</feature>
<dbReference type="Gene3D" id="1.10.510.10">
    <property type="entry name" value="Transferase(Phosphotransferase) domain 1"/>
    <property type="match status" value="1"/>
</dbReference>
<feature type="repeat" description="WD" evidence="3">
    <location>
        <begin position="991"/>
        <end position="1023"/>
    </location>
</feature>
<evidence type="ECO:0000256" key="4">
    <source>
        <dbReference type="SAM" id="MobiDB-lite"/>
    </source>
</evidence>
<dbReference type="PROSITE" id="PS00678">
    <property type="entry name" value="WD_REPEATS_1"/>
    <property type="match status" value="8"/>
</dbReference>
<feature type="repeat" description="WD" evidence="3">
    <location>
        <begin position="572"/>
        <end position="613"/>
    </location>
</feature>
<feature type="domain" description="Protein kinase" evidence="6">
    <location>
        <begin position="41"/>
        <end position="330"/>
    </location>
</feature>
<dbReference type="GO" id="GO:0005524">
    <property type="term" value="F:ATP binding"/>
    <property type="evidence" value="ECO:0007669"/>
    <property type="project" value="InterPro"/>
</dbReference>
<dbReference type="FunFam" id="2.130.10.10:FF:000228">
    <property type="entry name" value="COMPASS-like H3K4 histone methylase component WDR5A"/>
    <property type="match status" value="1"/>
</dbReference>
<dbReference type="InterPro" id="IPR000719">
    <property type="entry name" value="Prot_kinase_dom"/>
</dbReference>
<dbReference type="PROSITE" id="PS50082">
    <property type="entry name" value="WD_REPEATS_2"/>
    <property type="match status" value="16"/>
</dbReference>
<feature type="transmembrane region" description="Helical" evidence="5">
    <location>
        <begin position="353"/>
        <end position="373"/>
    </location>
</feature>
<dbReference type="InterPro" id="IPR036322">
    <property type="entry name" value="WD40_repeat_dom_sf"/>
</dbReference>
<feature type="repeat" description="WD" evidence="3">
    <location>
        <begin position="739"/>
        <end position="780"/>
    </location>
</feature>
<keyword evidence="7" id="KW-0808">Transferase</keyword>
<dbReference type="GO" id="GO:0004672">
    <property type="term" value="F:protein kinase activity"/>
    <property type="evidence" value="ECO:0007669"/>
    <property type="project" value="InterPro"/>
</dbReference>
<keyword evidence="5" id="KW-1133">Transmembrane helix</keyword>
<dbReference type="PANTHER" id="PTHR19879:SF9">
    <property type="entry name" value="TRANSCRIPTION INITIATION FACTOR TFIID SUBUNIT 5"/>
    <property type="match status" value="1"/>
</dbReference>
<evidence type="ECO:0000256" key="1">
    <source>
        <dbReference type="ARBA" id="ARBA00022574"/>
    </source>
</evidence>
<dbReference type="Proteomes" id="UP000676194">
    <property type="component" value="Chromosome"/>
</dbReference>
<dbReference type="EMBL" id="CP074694">
    <property type="protein sequence ID" value="QVL31707.1"/>
    <property type="molecule type" value="Genomic_DNA"/>
</dbReference>
<dbReference type="PRINTS" id="PR00320">
    <property type="entry name" value="GPROTEINBRPT"/>
</dbReference>
<reference evidence="7" key="1">
    <citation type="submission" date="2021-05" db="EMBL/GenBank/DDBJ databases">
        <title>Complete genome sequence of the cellulolytic planctomycete Telmatocola sphagniphila SP2T and characterization of the first cellulase from planctomycetes.</title>
        <authorList>
            <person name="Rakitin A.L."/>
            <person name="Beletsky A.V."/>
            <person name="Naumoff D.G."/>
            <person name="Kulichevskaya I.S."/>
            <person name="Mardanov A.V."/>
            <person name="Ravin N.V."/>
            <person name="Dedysh S.N."/>
        </authorList>
    </citation>
    <scope>NUCLEOTIDE SEQUENCE</scope>
    <source>
        <strain evidence="7">SP2T</strain>
    </source>
</reference>
<dbReference type="SUPFAM" id="SSF50978">
    <property type="entry name" value="WD40 repeat-like"/>
    <property type="match status" value="2"/>
</dbReference>
<dbReference type="InterPro" id="IPR008271">
    <property type="entry name" value="Ser/Thr_kinase_AS"/>
</dbReference>
<proteinExistence type="predicted"/>
<keyword evidence="5" id="KW-0812">Transmembrane</keyword>
<feature type="compositionally biased region" description="Basic and acidic residues" evidence="4">
    <location>
        <begin position="197"/>
        <end position="216"/>
    </location>
</feature>
<feature type="repeat" description="WD" evidence="3">
    <location>
        <begin position="949"/>
        <end position="990"/>
    </location>
</feature>
<dbReference type="CDD" id="cd00200">
    <property type="entry name" value="WD40"/>
    <property type="match status" value="2"/>
</dbReference>
<dbReference type="Gene3D" id="2.130.10.10">
    <property type="entry name" value="YVTN repeat-like/Quinoprotein amine dehydrogenase"/>
    <property type="match status" value="6"/>
</dbReference>
<dbReference type="SUPFAM" id="SSF56112">
    <property type="entry name" value="Protein kinase-like (PK-like)"/>
    <property type="match status" value="1"/>
</dbReference>
<name>A0A8E6B4F0_9BACT</name>
<dbReference type="SUPFAM" id="SSF117289">
    <property type="entry name" value="Nucleoporin domain"/>
    <property type="match status" value="1"/>
</dbReference>
<dbReference type="SMART" id="SM00320">
    <property type="entry name" value="WD40"/>
    <property type="match status" value="16"/>
</dbReference>
<keyword evidence="2" id="KW-0677">Repeat</keyword>
<feature type="repeat" description="WD" evidence="3">
    <location>
        <begin position="781"/>
        <end position="822"/>
    </location>
</feature>
<dbReference type="InterPro" id="IPR015943">
    <property type="entry name" value="WD40/YVTN_repeat-like_dom_sf"/>
</dbReference>
<feature type="repeat" description="WD" evidence="3">
    <location>
        <begin position="865"/>
        <end position="906"/>
    </location>
</feature>
<sequence>MSLDKTITLPPVISNETLSLPALICGDTEKSKRSPNMLGRYRILEKMAEGGMGVIHRAYDEILKREVALKVVHDKVADDSNILNRFLEESRITSQLQHPAIPPIHDLGTLPDGRPYLAMKLIQGHTLSVLLPTLTSIGQKLGIFESVCQAVAYAHSKNVIHRDLKPLNVMVGAFGETQVIDWGLAKVLKSQSNLQHPRGELTHGAETDNPEEKIGDPAETVDGCAVGTYAYMSPEQARGEVSLVCLPSDVFGLGAILCELLTGQPPYVGSEKQPTNLLAKTANLNDAKNRIEQCEFESELKAIALKCLNPSCELRFANALELAVALEKYRQESVWRAKQAELSEAKAMARRQFWVILSCILLGCTFAFILLYLKADWQRKMAVQAREELDGKVASLSIATQFAADAAFAENRIPRANELLDEVPLKFRGIEWGIRKNQFYGSYATLYGHSDRVMSVSFSPDGRRIASGAQDKLIKVWNTVSGEEQYTLKGHTDRVTSVSFSPDGRRIASGSHDKTIKVWNAETGAVQLTLTGHTGRVLCVSFSPDSQRIISGSEDKTLKIWNADSGAEQMTLNGHTGDVTSVSFSPSGHRIISGSRDASIKIWDAETGANVKTMKGDSGSVQQVSFSPDGRRIASGTSRAVKVWDANSGIELLILKGHARGVSSVVFSPDGRWIVSGSWDSTLKIWDADTGIERATLKGHTGSVESVSFSPGGQNIVSGSYDMTLKFWSLESGAERLTLREYNGSVKCASFSPNGQHIVSGSEFGTMKLWNANTAMEKSTFSRHSKGVTSMGFSSDGQRIILGSEDRTVKLWNAYTAKEMASLQGHTGEVTSVSFSPNGRLIVSGSQDKTIKIWDVKTGAERFTLKGHTGRVSSVSFSPDNRRIVSGSNDQTLKVWDTESGVELLTLKGHTMAVLSVLFSPDGRRIVSGSFDDIVKVWDVENGVELLSLKGHQGAVESVSFGPDGKRIVSGSRDRMVKIWDANSGSELLTLKGHTSPVCYVSFSPDGQRIISESNDGTMKVWEGESKSNRLILKGHTSIVDTVSFSSNGEMIVSAADRIVKVWNAKTGENILTLKSDIEGIKCVSFSSDNRRIMAKSWDDKVQVWGVGTGEELKEEIDREFFLSVNPKHPTKNWWLHCEGDRVIVFDRNLTESELAYRKSKVIFKPFEANEEYKASNTLYAKAFWKSRFALNIPNKAEYWDSFRKECIDEPTWRLMKQTCDLVLQRGPNERAMTEGEWALSQLVKVSK</sequence>
<dbReference type="InterPro" id="IPR001680">
    <property type="entry name" value="WD40_rpt"/>
</dbReference>
<feature type="repeat" description="WD" evidence="3">
    <location>
        <begin position="530"/>
        <end position="571"/>
    </location>
</feature>
<dbReference type="SMART" id="SM00220">
    <property type="entry name" value="S_TKc"/>
    <property type="match status" value="1"/>
</dbReference>
<dbReference type="InterPro" id="IPR019775">
    <property type="entry name" value="WD40_repeat_CS"/>
</dbReference>
<evidence type="ECO:0000259" key="6">
    <source>
        <dbReference type="PROSITE" id="PS50011"/>
    </source>
</evidence>
<dbReference type="KEGG" id="tsph:KIH39_23155"/>
<keyword evidence="8" id="KW-1185">Reference proteome</keyword>
<evidence type="ECO:0000313" key="7">
    <source>
        <dbReference type="EMBL" id="QVL31707.1"/>
    </source>
</evidence>
<dbReference type="Gene3D" id="3.30.200.20">
    <property type="entry name" value="Phosphorylase Kinase, domain 1"/>
    <property type="match status" value="1"/>
</dbReference>
<dbReference type="InterPro" id="IPR011009">
    <property type="entry name" value="Kinase-like_dom_sf"/>
</dbReference>
<feature type="repeat" description="WD" evidence="3">
    <location>
        <begin position="655"/>
        <end position="696"/>
    </location>
</feature>